<feature type="domain" description="Pyridine nucleotide-disulphide oxidoreductase dimerisation" evidence="7">
    <location>
        <begin position="334"/>
        <end position="432"/>
    </location>
</feature>
<evidence type="ECO:0000256" key="3">
    <source>
        <dbReference type="ARBA" id="ARBA00022630"/>
    </source>
</evidence>
<dbReference type="Pfam" id="PF02852">
    <property type="entry name" value="Pyr_redox_dim"/>
    <property type="match status" value="1"/>
</dbReference>
<evidence type="ECO:0000259" key="7">
    <source>
        <dbReference type="Pfam" id="PF02852"/>
    </source>
</evidence>
<evidence type="ECO:0000256" key="6">
    <source>
        <dbReference type="ARBA" id="ARBA00023284"/>
    </source>
</evidence>
<dbReference type="InterPro" id="IPR004099">
    <property type="entry name" value="Pyr_nucl-diS_OxRdtase_dimer"/>
</dbReference>
<comment type="cofactor">
    <cofactor evidence="1">
        <name>FAD</name>
        <dbReference type="ChEBI" id="CHEBI:57692"/>
    </cofactor>
</comment>
<keyword evidence="10" id="KW-1185">Reference proteome</keyword>
<evidence type="ECO:0000313" key="9">
    <source>
        <dbReference type="EMBL" id="QXQ15562.1"/>
    </source>
</evidence>
<dbReference type="Gene3D" id="3.50.50.60">
    <property type="entry name" value="FAD/NAD(P)-binding domain"/>
    <property type="match status" value="2"/>
</dbReference>
<protein>
    <submittedName>
        <fullName evidence="9">FAD-dependent oxidoreductase</fullName>
    </submittedName>
</protein>
<dbReference type="Proteomes" id="UP000887023">
    <property type="component" value="Chromosome"/>
</dbReference>
<evidence type="ECO:0000256" key="5">
    <source>
        <dbReference type="ARBA" id="ARBA00023002"/>
    </source>
</evidence>
<dbReference type="PANTHER" id="PTHR43429:SF1">
    <property type="entry name" value="NAD(P)H SULFUR OXIDOREDUCTASE (COA-DEPENDENT)"/>
    <property type="match status" value="1"/>
</dbReference>
<evidence type="ECO:0000256" key="2">
    <source>
        <dbReference type="ARBA" id="ARBA00009130"/>
    </source>
</evidence>
<keyword evidence="4" id="KW-0274">FAD</keyword>
<dbReference type="PRINTS" id="PR00368">
    <property type="entry name" value="FADPNR"/>
</dbReference>
<dbReference type="SUPFAM" id="SSF55424">
    <property type="entry name" value="FAD/NAD-linked reductases, dimerisation (C-terminal) domain"/>
    <property type="match status" value="1"/>
</dbReference>
<comment type="similarity">
    <text evidence="2">Belongs to the class-III pyridine nucleotide-disulfide oxidoreductase family.</text>
</comment>
<keyword evidence="5" id="KW-0560">Oxidoreductase</keyword>
<dbReference type="PANTHER" id="PTHR43429">
    <property type="entry name" value="PYRIDINE NUCLEOTIDE-DISULFIDE OXIDOREDUCTASE DOMAIN-CONTAINING"/>
    <property type="match status" value="1"/>
</dbReference>
<name>A0ABX8SCQ8_9ACTN</name>
<dbReference type="EMBL" id="CP079105">
    <property type="protein sequence ID" value="QXQ15562.1"/>
    <property type="molecule type" value="Genomic_DNA"/>
</dbReference>
<sequence>MSAAHAALRGAHARGHALDLVVLERTGHTSYSACGIPYWISGDVAAADDLVARTYQQHRDLGVDLRLGTRATAVDLDRRTVTAIDDTETSTMLEFDELVFATGAAPIVPDWARTDTGALISGVHPVKNLDDGAVWLDLLAPHRNVRDAVIVGGGYIGVEMAETLLRRDVRTTLLTHGTVLGNLEPVLSDRVAAGLRAAGIDLRSHTEVAGVQVDSTGRVRAVTTATGDELPADAVVLAVGVRPATELGAAVGLPLGSDGGYLPDPTGRLAPGVWAAGDCCECRHRITGAVLFAPLGTHANKQGRVVGDNIAGGRAEFAGVLGSSITRFVADGVHLEISRTGLSTAEAAAAGIDYADLLTESDTASGYMPEADPIAVQVVAGTADRRLLGMQIVGGRGAGKRIDTAAAAIWGGLTVDDLAAMDLAYSPPFATVWDAVQIAARRLADRL</sequence>
<organism evidence="9 10">
    <name type="scientific">Skermania pinensis</name>
    <dbReference type="NCBI Taxonomy" id="39122"/>
    <lineage>
        <taxon>Bacteria</taxon>
        <taxon>Bacillati</taxon>
        <taxon>Actinomycetota</taxon>
        <taxon>Actinomycetes</taxon>
        <taxon>Mycobacteriales</taxon>
        <taxon>Gordoniaceae</taxon>
        <taxon>Skermania</taxon>
    </lineage>
</organism>
<dbReference type="SUPFAM" id="SSF51905">
    <property type="entry name" value="FAD/NAD(P)-binding domain"/>
    <property type="match status" value="1"/>
</dbReference>
<evidence type="ECO:0000313" key="10">
    <source>
        <dbReference type="Proteomes" id="UP000887023"/>
    </source>
</evidence>
<reference evidence="9" key="1">
    <citation type="submission" date="2021-07" db="EMBL/GenBank/DDBJ databases">
        <title>Candidatus Kaistella beijingensis sp. nov. isolated from a municipal wastewater treatment plant is involved in sludge foaming.</title>
        <authorList>
            <person name="Song Y."/>
            <person name="Liu S.-J."/>
        </authorList>
    </citation>
    <scope>NUCLEOTIDE SEQUENCE</scope>
    <source>
        <strain evidence="9">DSM 43998</strain>
    </source>
</reference>
<evidence type="ECO:0000259" key="8">
    <source>
        <dbReference type="Pfam" id="PF07992"/>
    </source>
</evidence>
<dbReference type="Pfam" id="PF07992">
    <property type="entry name" value="Pyr_redox_2"/>
    <property type="match status" value="1"/>
</dbReference>
<proteinExistence type="inferred from homology"/>
<feature type="domain" description="FAD/NAD(P)-binding" evidence="8">
    <location>
        <begin position="5"/>
        <end position="283"/>
    </location>
</feature>
<evidence type="ECO:0000256" key="4">
    <source>
        <dbReference type="ARBA" id="ARBA00022827"/>
    </source>
</evidence>
<evidence type="ECO:0000256" key="1">
    <source>
        <dbReference type="ARBA" id="ARBA00001974"/>
    </source>
</evidence>
<accession>A0ABX8SCQ8</accession>
<dbReference type="InterPro" id="IPR036188">
    <property type="entry name" value="FAD/NAD-bd_sf"/>
</dbReference>
<gene>
    <name evidence="9" type="ORF">KV203_00145</name>
</gene>
<dbReference type="InterPro" id="IPR023753">
    <property type="entry name" value="FAD/NAD-binding_dom"/>
</dbReference>
<dbReference type="InterPro" id="IPR050260">
    <property type="entry name" value="FAD-bd_OxRdtase"/>
</dbReference>
<keyword evidence="3" id="KW-0285">Flavoprotein</keyword>
<keyword evidence="6" id="KW-0676">Redox-active center</keyword>
<dbReference type="InterPro" id="IPR016156">
    <property type="entry name" value="FAD/NAD-linked_Rdtase_dimer_sf"/>
</dbReference>